<dbReference type="InterPro" id="IPR011006">
    <property type="entry name" value="CheY-like_superfamily"/>
</dbReference>
<feature type="region of interest" description="Disordered" evidence="8">
    <location>
        <begin position="127"/>
        <end position="147"/>
    </location>
</feature>
<dbReference type="Gene3D" id="3.40.50.300">
    <property type="entry name" value="P-loop containing nucleotide triphosphate hydrolases"/>
    <property type="match status" value="1"/>
</dbReference>
<evidence type="ECO:0000259" key="10">
    <source>
        <dbReference type="PROSITE" id="PS50110"/>
    </source>
</evidence>
<dbReference type="Pfam" id="PF00072">
    <property type="entry name" value="Response_reg"/>
    <property type="match status" value="1"/>
</dbReference>
<feature type="domain" description="Sigma-54 factor interaction" evidence="9">
    <location>
        <begin position="156"/>
        <end position="385"/>
    </location>
</feature>
<evidence type="ECO:0000256" key="8">
    <source>
        <dbReference type="SAM" id="MobiDB-lite"/>
    </source>
</evidence>
<dbReference type="InterPro" id="IPR027417">
    <property type="entry name" value="P-loop_NTPase"/>
</dbReference>
<dbReference type="Gene3D" id="1.10.10.60">
    <property type="entry name" value="Homeodomain-like"/>
    <property type="match status" value="1"/>
</dbReference>
<dbReference type="InterPro" id="IPR025943">
    <property type="entry name" value="Sigma_54_int_dom_ATP-bd_2"/>
</dbReference>
<dbReference type="GO" id="GO:0000160">
    <property type="term" value="P:phosphorelay signal transduction system"/>
    <property type="evidence" value="ECO:0007669"/>
    <property type="project" value="InterPro"/>
</dbReference>
<dbReference type="PROSITE" id="PS00688">
    <property type="entry name" value="SIGMA54_INTERACT_3"/>
    <property type="match status" value="1"/>
</dbReference>
<dbReference type="OrthoDB" id="9782110at2"/>
<evidence type="ECO:0000256" key="5">
    <source>
        <dbReference type="ARBA" id="ARBA00023159"/>
    </source>
</evidence>
<dbReference type="SUPFAM" id="SSF52172">
    <property type="entry name" value="CheY-like"/>
    <property type="match status" value="1"/>
</dbReference>
<evidence type="ECO:0000256" key="1">
    <source>
        <dbReference type="ARBA" id="ARBA00022741"/>
    </source>
</evidence>
<dbReference type="PANTHER" id="PTHR32071">
    <property type="entry name" value="TRANSCRIPTIONAL REGULATORY PROTEIN"/>
    <property type="match status" value="1"/>
</dbReference>
<dbReference type="SMART" id="SM00382">
    <property type="entry name" value="AAA"/>
    <property type="match status" value="1"/>
</dbReference>
<comment type="caution">
    <text evidence="11">The sequence shown here is derived from an EMBL/GenBank/DDBJ whole genome shotgun (WGS) entry which is preliminary data.</text>
</comment>
<keyword evidence="2" id="KW-0067">ATP-binding</keyword>
<feature type="compositionally biased region" description="Gly residues" evidence="8">
    <location>
        <begin position="127"/>
        <end position="136"/>
    </location>
</feature>
<evidence type="ECO:0000313" key="11">
    <source>
        <dbReference type="EMBL" id="RAK02780.1"/>
    </source>
</evidence>
<sequence>MSKILIIDDDVDVLSAAKLLLKRHYPQVDIEKNPEKIPFLITNGSYDLVLLDMNFQRDNSSGREGFLWLDRILDIKPTTAVVLITAYGDVEMAVRAIKSGARDFVLKPWENDKLLATLHNALEGGAGQGAAKGNGQNGSAPGAPASGKANASGASYIAVSPAMRQVFATIERVAETDANVLILGENGTGKDVVARALHQRSLRRDKPFVSVDLGALSDSLFESELFGHVKGAFTDAREDRAGRFEEAQGGTIFLDEIGNISLPQQAKLLTVLQQRVVTRVGSNKPKNIDVRLICATNSPIYQHVSDRSFRQDLLYRINTIEVHIPPLRERPEDILPLAEHFLKQYRKQYNRKVASISPALARQLQQYRWPGNVRELQHAIERAVILAQGNVLEPEDFYFGTNAPAAIPADKELPFQENLQIEDMEKKMIQQAMQKYHGNITDIARELGLSRQALYRRLEKYGL</sequence>
<keyword evidence="4 11" id="KW-0238">DNA-binding</keyword>
<dbReference type="EMBL" id="QLMC01000001">
    <property type="protein sequence ID" value="RAK02780.1"/>
    <property type="molecule type" value="Genomic_DNA"/>
</dbReference>
<proteinExistence type="predicted"/>
<organism evidence="11 12">
    <name type="scientific">Larkinella arboricola</name>
    <dbReference type="NCBI Taxonomy" id="643671"/>
    <lineage>
        <taxon>Bacteria</taxon>
        <taxon>Pseudomonadati</taxon>
        <taxon>Bacteroidota</taxon>
        <taxon>Cytophagia</taxon>
        <taxon>Cytophagales</taxon>
        <taxon>Spirosomataceae</taxon>
        <taxon>Larkinella</taxon>
    </lineage>
</organism>
<protein>
    <submittedName>
        <fullName evidence="11">DNA-binding NtrC family response regulator</fullName>
    </submittedName>
</protein>
<dbReference type="FunFam" id="1.10.8.60:FF:000014">
    <property type="entry name" value="DNA-binding transcriptional regulator NtrC"/>
    <property type="match status" value="1"/>
</dbReference>
<dbReference type="PRINTS" id="PR01590">
    <property type="entry name" value="HTHFIS"/>
</dbReference>
<dbReference type="PROSITE" id="PS00676">
    <property type="entry name" value="SIGMA54_INTERACT_2"/>
    <property type="match status" value="1"/>
</dbReference>
<dbReference type="InterPro" id="IPR058031">
    <property type="entry name" value="AAA_lid_NorR"/>
</dbReference>
<dbReference type="CDD" id="cd00009">
    <property type="entry name" value="AAA"/>
    <property type="match status" value="1"/>
</dbReference>
<dbReference type="SMART" id="SM00448">
    <property type="entry name" value="REC"/>
    <property type="match status" value="1"/>
</dbReference>
<dbReference type="GO" id="GO:0043565">
    <property type="term" value="F:sequence-specific DNA binding"/>
    <property type="evidence" value="ECO:0007669"/>
    <property type="project" value="InterPro"/>
</dbReference>
<dbReference type="RefSeq" id="WP_111626948.1">
    <property type="nucleotide sequence ID" value="NZ_QLMC01000001.1"/>
</dbReference>
<evidence type="ECO:0000313" key="12">
    <source>
        <dbReference type="Proteomes" id="UP000248790"/>
    </source>
</evidence>
<name>A0A327X6M3_LARAB</name>
<dbReference type="GO" id="GO:0005524">
    <property type="term" value="F:ATP binding"/>
    <property type="evidence" value="ECO:0007669"/>
    <property type="project" value="UniProtKB-KW"/>
</dbReference>
<keyword evidence="6" id="KW-0804">Transcription</keyword>
<dbReference type="Pfam" id="PF00158">
    <property type="entry name" value="Sigma54_activat"/>
    <property type="match status" value="1"/>
</dbReference>
<dbReference type="InterPro" id="IPR025944">
    <property type="entry name" value="Sigma_54_int_dom_CS"/>
</dbReference>
<dbReference type="FunFam" id="3.40.50.300:FF:000006">
    <property type="entry name" value="DNA-binding transcriptional regulator NtrC"/>
    <property type="match status" value="1"/>
</dbReference>
<evidence type="ECO:0000256" key="4">
    <source>
        <dbReference type="ARBA" id="ARBA00023125"/>
    </source>
</evidence>
<keyword evidence="12" id="KW-1185">Reference proteome</keyword>
<accession>A0A327X6M3</accession>
<dbReference type="Pfam" id="PF25601">
    <property type="entry name" value="AAA_lid_14"/>
    <property type="match status" value="1"/>
</dbReference>
<dbReference type="Pfam" id="PF02954">
    <property type="entry name" value="HTH_8"/>
    <property type="match status" value="1"/>
</dbReference>
<dbReference type="InterPro" id="IPR002078">
    <property type="entry name" value="Sigma_54_int"/>
</dbReference>
<dbReference type="Gene3D" id="1.10.8.60">
    <property type="match status" value="1"/>
</dbReference>
<evidence type="ECO:0000256" key="3">
    <source>
        <dbReference type="ARBA" id="ARBA00023015"/>
    </source>
</evidence>
<dbReference type="InterPro" id="IPR009057">
    <property type="entry name" value="Homeodomain-like_sf"/>
</dbReference>
<gene>
    <name evidence="11" type="ORF">LX87_00900</name>
</gene>
<dbReference type="GO" id="GO:0006355">
    <property type="term" value="P:regulation of DNA-templated transcription"/>
    <property type="evidence" value="ECO:0007669"/>
    <property type="project" value="InterPro"/>
</dbReference>
<dbReference type="PANTHER" id="PTHR32071:SF113">
    <property type="entry name" value="ALGINATE BIOSYNTHESIS TRANSCRIPTIONAL REGULATORY PROTEIN ALGB"/>
    <property type="match status" value="1"/>
</dbReference>
<dbReference type="AlphaFoldDB" id="A0A327X6M3"/>
<feature type="domain" description="Response regulatory" evidence="10">
    <location>
        <begin position="3"/>
        <end position="122"/>
    </location>
</feature>
<dbReference type="SUPFAM" id="SSF52540">
    <property type="entry name" value="P-loop containing nucleoside triphosphate hydrolases"/>
    <property type="match status" value="1"/>
</dbReference>
<keyword evidence="3" id="KW-0805">Transcription regulation</keyword>
<keyword evidence="5" id="KW-0010">Activator</keyword>
<keyword evidence="1" id="KW-0547">Nucleotide-binding</keyword>
<evidence type="ECO:0000256" key="6">
    <source>
        <dbReference type="ARBA" id="ARBA00023163"/>
    </source>
</evidence>
<reference evidence="11 12" key="1">
    <citation type="submission" date="2018-06" db="EMBL/GenBank/DDBJ databases">
        <title>Genomic Encyclopedia of Archaeal and Bacterial Type Strains, Phase II (KMG-II): from individual species to whole genera.</title>
        <authorList>
            <person name="Goeker M."/>
        </authorList>
    </citation>
    <scope>NUCLEOTIDE SEQUENCE [LARGE SCALE GENOMIC DNA]</scope>
    <source>
        <strain evidence="11 12">DSM 21851</strain>
    </source>
</reference>
<dbReference type="PROSITE" id="PS50110">
    <property type="entry name" value="RESPONSE_REGULATORY"/>
    <property type="match status" value="1"/>
</dbReference>
<dbReference type="InterPro" id="IPR003593">
    <property type="entry name" value="AAA+_ATPase"/>
</dbReference>
<dbReference type="PROSITE" id="PS50045">
    <property type="entry name" value="SIGMA54_INTERACT_4"/>
    <property type="match status" value="1"/>
</dbReference>
<evidence type="ECO:0000256" key="2">
    <source>
        <dbReference type="ARBA" id="ARBA00022840"/>
    </source>
</evidence>
<keyword evidence="7" id="KW-0597">Phosphoprotein</keyword>
<dbReference type="Proteomes" id="UP000248790">
    <property type="component" value="Unassembled WGS sequence"/>
</dbReference>
<dbReference type="InterPro" id="IPR002197">
    <property type="entry name" value="HTH_Fis"/>
</dbReference>
<dbReference type="InterPro" id="IPR001789">
    <property type="entry name" value="Sig_transdc_resp-reg_receiver"/>
</dbReference>
<feature type="compositionally biased region" description="Low complexity" evidence="8">
    <location>
        <begin position="137"/>
        <end position="147"/>
    </location>
</feature>
<evidence type="ECO:0000259" key="9">
    <source>
        <dbReference type="PROSITE" id="PS50045"/>
    </source>
</evidence>
<dbReference type="CDD" id="cd00156">
    <property type="entry name" value="REC"/>
    <property type="match status" value="1"/>
</dbReference>
<evidence type="ECO:0000256" key="7">
    <source>
        <dbReference type="PROSITE-ProRule" id="PRU00169"/>
    </source>
</evidence>
<dbReference type="SUPFAM" id="SSF46689">
    <property type="entry name" value="Homeodomain-like"/>
    <property type="match status" value="1"/>
</dbReference>
<feature type="modified residue" description="4-aspartylphosphate" evidence="7">
    <location>
        <position position="52"/>
    </location>
</feature>
<dbReference type="Gene3D" id="3.40.50.2300">
    <property type="match status" value="1"/>
</dbReference>